<dbReference type="RefSeq" id="WP_272743830.1">
    <property type="nucleotide sequence ID" value="NZ_JAQQKV010000001.1"/>
</dbReference>
<dbReference type="EMBL" id="JAQQKV010000001">
    <property type="protein sequence ID" value="MDC7675514.1"/>
    <property type="molecule type" value="Genomic_DNA"/>
</dbReference>
<organism evidence="2 3">
    <name type="scientific">Asticcacaulis machinosus</name>
    <dbReference type="NCBI Taxonomy" id="2984211"/>
    <lineage>
        <taxon>Bacteria</taxon>
        <taxon>Pseudomonadati</taxon>
        <taxon>Pseudomonadota</taxon>
        <taxon>Alphaproteobacteria</taxon>
        <taxon>Caulobacterales</taxon>
        <taxon>Caulobacteraceae</taxon>
        <taxon>Asticcacaulis</taxon>
    </lineage>
</organism>
<protein>
    <submittedName>
        <fullName evidence="2">DUF2285 domain-containing protein</fullName>
    </submittedName>
</protein>
<gene>
    <name evidence="2" type="ORF">PQU98_05205</name>
</gene>
<evidence type="ECO:0000313" key="2">
    <source>
        <dbReference type="EMBL" id="MDC7675514.1"/>
    </source>
</evidence>
<reference evidence="2 3" key="1">
    <citation type="submission" date="2023-01" db="EMBL/GenBank/DDBJ databases">
        <title>Novel species of the genus Asticcacaulis isolated from rivers.</title>
        <authorList>
            <person name="Lu H."/>
        </authorList>
    </citation>
    <scope>NUCLEOTIDE SEQUENCE [LARGE SCALE GENOMIC DNA]</scope>
    <source>
        <strain evidence="2 3">LKC15W</strain>
    </source>
</reference>
<dbReference type="Pfam" id="PF10074">
    <property type="entry name" value="RovC_DNA-bd"/>
    <property type="match status" value="1"/>
</dbReference>
<accession>A0ABT5HGZ0</accession>
<feature type="domain" description="T6SS Transcription factor RovC-like DNA binding" evidence="1">
    <location>
        <begin position="85"/>
        <end position="186"/>
    </location>
</feature>
<evidence type="ECO:0000313" key="3">
    <source>
        <dbReference type="Proteomes" id="UP001218579"/>
    </source>
</evidence>
<proteinExistence type="predicted"/>
<evidence type="ECO:0000259" key="1">
    <source>
        <dbReference type="Pfam" id="PF10074"/>
    </source>
</evidence>
<dbReference type="Proteomes" id="UP001218579">
    <property type="component" value="Unassembled WGS sequence"/>
</dbReference>
<sequence length="193" mass="21324">MPPSLSALEATLPWTPQINPGSVIVAPAGKPIGGLHYPGAKPIKILHPPTFSDHMGALSVIRHGTDEVQVFRLDPTVPDENATFLIPADSHVAIRLDALSRLIRLLTPTPAPDTRLTKLQRRRIAAMLRASDGRAEDASQKSIAEAMFGRRRVSQEYWPHASLRFHIHRLLTDAARLIDGGYLHLLSPIIKRR</sequence>
<dbReference type="InterPro" id="IPR018754">
    <property type="entry name" value="RovC-like_DNA-bd"/>
</dbReference>
<name>A0ABT5HGZ0_9CAUL</name>
<comment type="caution">
    <text evidence="2">The sequence shown here is derived from an EMBL/GenBank/DDBJ whole genome shotgun (WGS) entry which is preliminary data.</text>
</comment>
<keyword evidence="3" id="KW-1185">Reference proteome</keyword>